<dbReference type="Gene3D" id="3.80.10.10">
    <property type="entry name" value="Ribonuclease Inhibitor"/>
    <property type="match status" value="1"/>
</dbReference>
<dbReference type="InterPro" id="IPR032675">
    <property type="entry name" value="LRR_dom_sf"/>
</dbReference>
<dbReference type="InterPro" id="IPR026906">
    <property type="entry name" value="LRR_5"/>
</dbReference>
<evidence type="ECO:0000313" key="2">
    <source>
        <dbReference type="Proteomes" id="UP001054902"/>
    </source>
</evidence>
<dbReference type="PANTHER" id="PTHR45661">
    <property type="entry name" value="SURFACE ANTIGEN"/>
    <property type="match status" value="1"/>
</dbReference>
<keyword evidence="2" id="KW-1185">Reference proteome</keyword>
<evidence type="ECO:0008006" key="3">
    <source>
        <dbReference type="Google" id="ProtNLM"/>
    </source>
</evidence>
<accession>A0AAD3CGD3</accession>
<dbReference type="PANTHER" id="PTHR45661:SF3">
    <property type="entry name" value="IG-LIKE DOMAIN-CONTAINING PROTEIN"/>
    <property type="match status" value="1"/>
</dbReference>
<organism evidence="1 2">
    <name type="scientific">Chaetoceros tenuissimus</name>
    <dbReference type="NCBI Taxonomy" id="426638"/>
    <lineage>
        <taxon>Eukaryota</taxon>
        <taxon>Sar</taxon>
        <taxon>Stramenopiles</taxon>
        <taxon>Ochrophyta</taxon>
        <taxon>Bacillariophyta</taxon>
        <taxon>Coscinodiscophyceae</taxon>
        <taxon>Chaetocerotophycidae</taxon>
        <taxon>Chaetocerotales</taxon>
        <taxon>Chaetocerotaceae</taxon>
        <taxon>Chaetoceros</taxon>
    </lineage>
</organism>
<dbReference type="Proteomes" id="UP001054902">
    <property type="component" value="Unassembled WGS sequence"/>
</dbReference>
<gene>
    <name evidence="1" type="ORF">CTEN210_00775</name>
</gene>
<comment type="caution">
    <text evidence="1">The sequence shown here is derived from an EMBL/GenBank/DDBJ whole genome shotgun (WGS) entry which is preliminary data.</text>
</comment>
<dbReference type="EMBL" id="BLLK01000019">
    <property type="protein sequence ID" value="GFH44301.1"/>
    <property type="molecule type" value="Genomic_DNA"/>
</dbReference>
<protein>
    <recommendedName>
        <fullName evidence="3">Leucine-rich repeat domain-containing protein</fullName>
    </recommendedName>
</protein>
<name>A0AAD3CGD3_9STRA</name>
<sequence length="329" mass="37986">MKTAYTKPLKVIYYDGEHWCDYKGEPIAHTREERETWEHIVVKRGVKIIRAFTFANCKNVKKITMSSTMKRIDTNAFAYCESLIEIDWSGCSISYIGSGAFFGCISLYSVYIPTPKKRGKIKQWAFSDCTDLKIFVAENFDYGPGVFHNTRMMDSFPLDGSSDDHDLQKWMDHRHDDLPLHRICTSDTPSICRINDIFSKQGIESFIQQDKVGLTSVDYLSINPNADVDSVNYCMLLLLMNTDGAERIRRNSMVAGKNAEDCADVLPKKKATWTVRLMKHIVKVYSQKQERRKILKKKKESDRRDAYYRQMTVPIYLSSSNVNIKVCKI</sequence>
<dbReference type="Pfam" id="PF13306">
    <property type="entry name" value="LRR_5"/>
    <property type="match status" value="1"/>
</dbReference>
<dbReference type="InterPro" id="IPR053139">
    <property type="entry name" value="Surface_bspA-like"/>
</dbReference>
<dbReference type="SUPFAM" id="SSF52058">
    <property type="entry name" value="L domain-like"/>
    <property type="match status" value="1"/>
</dbReference>
<proteinExistence type="predicted"/>
<evidence type="ECO:0000313" key="1">
    <source>
        <dbReference type="EMBL" id="GFH44301.1"/>
    </source>
</evidence>
<reference evidence="1 2" key="1">
    <citation type="journal article" date="2021" name="Sci. Rep.">
        <title>The genome of the diatom Chaetoceros tenuissimus carries an ancient integrated fragment of an extant virus.</title>
        <authorList>
            <person name="Hongo Y."/>
            <person name="Kimura K."/>
            <person name="Takaki Y."/>
            <person name="Yoshida Y."/>
            <person name="Baba S."/>
            <person name="Kobayashi G."/>
            <person name="Nagasaki K."/>
            <person name="Hano T."/>
            <person name="Tomaru Y."/>
        </authorList>
    </citation>
    <scope>NUCLEOTIDE SEQUENCE [LARGE SCALE GENOMIC DNA]</scope>
    <source>
        <strain evidence="1 2">NIES-3715</strain>
    </source>
</reference>
<dbReference type="AlphaFoldDB" id="A0AAD3CGD3"/>